<dbReference type="EMBL" id="JAWXYG010000012">
    <property type="protein sequence ID" value="KAK4258095.1"/>
    <property type="molecule type" value="Genomic_DNA"/>
</dbReference>
<feature type="domain" description="DOG1" evidence="1">
    <location>
        <begin position="13"/>
        <end position="265"/>
    </location>
</feature>
<comment type="caution">
    <text evidence="2">The sequence shown here is derived from an EMBL/GenBank/DDBJ whole genome shotgun (WGS) entry which is preliminary data.</text>
</comment>
<gene>
    <name evidence="2" type="ORF">QN277_007591</name>
</gene>
<keyword evidence="3" id="KW-1185">Reference proteome</keyword>
<dbReference type="PROSITE" id="PS51806">
    <property type="entry name" value="DOG1"/>
    <property type="match status" value="1"/>
</dbReference>
<dbReference type="AlphaFoldDB" id="A0AAE1JV00"/>
<evidence type="ECO:0000259" key="1">
    <source>
        <dbReference type="PROSITE" id="PS51806"/>
    </source>
</evidence>
<dbReference type="Proteomes" id="UP001293593">
    <property type="component" value="Unassembled WGS sequence"/>
</dbReference>
<dbReference type="Pfam" id="PF14144">
    <property type="entry name" value="DOG1"/>
    <property type="match status" value="1"/>
</dbReference>
<accession>A0AAE1JV00</accession>
<evidence type="ECO:0000313" key="3">
    <source>
        <dbReference type="Proteomes" id="UP001293593"/>
    </source>
</evidence>
<dbReference type="GO" id="GO:0043565">
    <property type="term" value="F:sequence-specific DNA binding"/>
    <property type="evidence" value="ECO:0007669"/>
    <property type="project" value="InterPro"/>
</dbReference>
<protein>
    <recommendedName>
        <fullName evidence="1">DOG1 domain-containing protein</fullName>
    </recommendedName>
</protein>
<dbReference type="InterPro" id="IPR025422">
    <property type="entry name" value="TGA_domain"/>
</dbReference>
<reference evidence="2" key="1">
    <citation type="submission" date="2023-10" db="EMBL/GenBank/DDBJ databases">
        <title>Chromosome-level genome of the transformable northern wattle, Acacia crassicarpa.</title>
        <authorList>
            <person name="Massaro I."/>
            <person name="Sinha N.R."/>
            <person name="Poethig S."/>
            <person name="Leichty A.R."/>
        </authorList>
    </citation>
    <scope>NUCLEOTIDE SEQUENCE</scope>
    <source>
        <strain evidence="2">Acra3RX</strain>
        <tissue evidence="2">Leaf</tissue>
    </source>
</reference>
<evidence type="ECO:0000313" key="2">
    <source>
        <dbReference type="EMBL" id="KAK4258095.1"/>
    </source>
</evidence>
<dbReference type="PANTHER" id="PTHR46354:SF9">
    <property type="entry name" value="PROTEIN INAPERTURATE POLLEN1"/>
    <property type="match status" value="1"/>
</dbReference>
<proteinExistence type="predicted"/>
<sequence>MFKAVFFNRNKNARRFKDYYGHWFNTLKNNLLPLLRRSLTRPDSPTVLSAHVDLLHQHFQSLYHTLDLAASNEEDASVLLFPDWRSSLEKPLIWLGDLHPYLFTNIVNCFLQESDEEDEYFIRDGNRSVTDQFKDRPWQVGMAWRNPSDDLVVRMDEIERGVKVMVPMLTMRMRDAESMLVDRVVDGWFPTRGRKGAEAKVAMGSIMTEHMNELVSIFLDANRLRRSVIGEIVGKTSVYQAALFLEALAQFVIGFRDQELVSAMEWLKASTIQTTTTDTPSRHH</sequence>
<dbReference type="GO" id="GO:0006351">
    <property type="term" value="P:DNA-templated transcription"/>
    <property type="evidence" value="ECO:0007669"/>
    <property type="project" value="InterPro"/>
</dbReference>
<dbReference type="PANTHER" id="PTHR46354">
    <property type="entry name" value="DOG1 DOMAIN-CONTAINING PROTEIN"/>
    <property type="match status" value="1"/>
</dbReference>
<dbReference type="InterPro" id="IPR051886">
    <property type="entry name" value="Seed_Dev/Stress_Resp_Reg"/>
</dbReference>
<organism evidence="2 3">
    <name type="scientific">Acacia crassicarpa</name>
    <name type="common">northern wattle</name>
    <dbReference type="NCBI Taxonomy" id="499986"/>
    <lineage>
        <taxon>Eukaryota</taxon>
        <taxon>Viridiplantae</taxon>
        <taxon>Streptophyta</taxon>
        <taxon>Embryophyta</taxon>
        <taxon>Tracheophyta</taxon>
        <taxon>Spermatophyta</taxon>
        <taxon>Magnoliopsida</taxon>
        <taxon>eudicotyledons</taxon>
        <taxon>Gunneridae</taxon>
        <taxon>Pentapetalae</taxon>
        <taxon>rosids</taxon>
        <taxon>fabids</taxon>
        <taxon>Fabales</taxon>
        <taxon>Fabaceae</taxon>
        <taxon>Caesalpinioideae</taxon>
        <taxon>mimosoid clade</taxon>
        <taxon>Acacieae</taxon>
        <taxon>Acacia</taxon>
    </lineage>
</organism>
<name>A0AAE1JV00_9FABA</name>